<keyword evidence="2" id="KW-1185">Reference proteome</keyword>
<evidence type="ECO:0000313" key="1">
    <source>
        <dbReference type="EMBL" id="GAK38126.1"/>
    </source>
</evidence>
<reference evidence="1 2" key="1">
    <citation type="journal article" date="2015" name="Microbes Environ.">
        <title>Distribution and evolution of nitrogen fixation genes in the phylum bacteroidetes.</title>
        <authorList>
            <person name="Inoue J."/>
            <person name="Oshima K."/>
            <person name="Suda W."/>
            <person name="Sakamoto M."/>
            <person name="Iino T."/>
            <person name="Noda S."/>
            <person name="Hongoh Y."/>
            <person name="Hattori M."/>
            <person name="Ohkuma M."/>
        </authorList>
    </citation>
    <scope>NUCLEOTIDE SEQUENCE [LARGE SCALE GENOMIC DNA]</scope>
    <source>
        <strain evidence="1 2">JCM 15093</strain>
    </source>
</reference>
<dbReference type="RefSeq" id="WP_024997651.1">
    <property type="nucleotide sequence ID" value="NZ_BAJS01000039.1"/>
</dbReference>
<evidence type="ECO:0000313" key="2">
    <source>
        <dbReference type="Proteomes" id="UP000027601"/>
    </source>
</evidence>
<sequence>MKNYLACASDVTNLPVLGGDFAYQIIALNLFDRKIIKWSTSDGMTTEEIVKQKSLDNARPFYFR</sequence>
<accession>A0A069D745</accession>
<dbReference type="AlphaFoldDB" id="A0A069D745"/>
<dbReference type="Proteomes" id="UP000027601">
    <property type="component" value="Unassembled WGS sequence"/>
</dbReference>
<proteinExistence type="predicted"/>
<name>A0A069D745_9BACE</name>
<organism evidence="1 2">
    <name type="scientific">Bacteroides graminisolvens DSM 19988 = JCM 15093</name>
    <dbReference type="NCBI Taxonomy" id="1121097"/>
    <lineage>
        <taxon>Bacteria</taxon>
        <taxon>Pseudomonadati</taxon>
        <taxon>Bacteroidota</taxon>
        <taxon>Bacteroidia</taxon>
        <taxon>Bacteroidales</taxon>
        <taxon>Bacteroidaceae</taxon>
        <taxon>Bacteroides</taxon>
    </lineage>
</organism>
<gene>
    <name evidence="1" type="ORF">JCM15093_3435</name>
</gene>
<dbReference type="OrthoDB" id="9815231at2"/>
<dbReference type="EMBL" id="BAJS01000039">
    <property type="protein sequence ID" value="GAK38126.1"/>
    <property type="molecule type" value="Genomic_DNA"/>
</dbReference>
<protein>
    <submittedName>
        <fullName evidence="1">Uncharacterized protein</fullName>
    </submittedName>
</protein>
<comment type="caution">
    <text evidence="1">The sequence shown here is derived from an EMBL/GenBank/DDBJ whole genome shotgun (WGS) entry which is preliminary data.</text>
</comment>